<reference evidence="4 5" key="1">
    <citation type="submission" date="2022-03" db="EMBL/GenBank/DDBJ databases">
        <title>Parabacteroides sp. nov. isolated from swine feces.</title>
        <authorList>
            <person name="Bak J.E."/>
        </authorList>
    </citation>
    <scope>NUCLEOTIDE SEQUENCE [LARGE SCALE GENOMIC DNA]</scope>
    <source>
        <strain evidence="4 5">AGMB00274</strain>
    </source>
</reference>
<dbReference type="InterPro" id="IPR041246">
    <property type="entry name" value="Bact_MG10"/>
</dbReference>
<gene>
    <name evidence="4" type="ORF">MUN53_09905</name>
</gene>
<protein>
    <submittedName>
        <fullName evidence="4">MG2 domain-containing protein</fullName>
    </submittedName>
</protein>
<dbReference type="Gene3D" id="2.60.40.1930">
    <property type="match status" value="1"/>
</dbReference>
<dbReference type="InterPro" id="IPR008930">
    <property type="entry name" value="Terpenoid_cyclase/PrenylTrfase"/>
</dbReference>
<dbReference type="RefSeq" id="WP_243325219.1">
    <property type="nucleotide sequence ID" value="NZ_JAKZMM010000022.1"/>
</dbReference>
<evidence type="ECO:0000313" key="4">
    <source>
        <dbReference type="EMBL" id="MCJ2380919.1"/>
    </source>
</evidence>
<dbReference type="Proteomes" id="UP001165444">
    <property type="component" value="Unassembled WGS sequence"/>
</dbReference>
<keyword evidence="2" id="KW-0732">Signal</keyword>
<sequence>MKIRAFFISVLLIPAAALTAYYAAARQETSSGFSIPKDKSPSEVIQTLVQKMHDELEKDVDKFPDLIQETTEYTLQVQDSATASLLHSLLAEMYQSYYNQNGWTIHQRTPLQGYVPEDIREWTANLFEEKIKEELKQSLSPIQTLQNTPAEKYAQVMELGKDARTLRPTLYDFLLQRAIDIQADDTYYQTWLQFRKTQVNPKAETLVALDYLQYQYRKGEKTRSTYKQSLDSLLTHTTDPESQLEIQLNRLDWLQQEPYYYQNNAQQDSVRQIVYDFCQQQAQAFAAYPRANEFKNAIERMEQASISIQHKNQVYPGKEQELKIRYKHVTELRVKVYQNKAATVTALRQGSKDNTAYYGKLVKEMTVHLPQVSPLLTKDTTLLIPMEQPGLFMYEVSTTDKSLTNRAPFSVSRLALTYRPNAEGIQEVFVTDFETGKPLADIPVICYNTTMQWEVKELVTVKTDAKGFALLAVKNRNQIDAVRPVLPQDTAALLTGISASYRQMTGNKSQTYVSLFTDRGIYRPGQTVAFKGIVYTDDKKQLTANEGETISVSLRDANYKEIARKEFTTNAFGSFHGEFTLPQQGLNGNFTLVTDKASASFRVEEYKRPSFRLDIEPIKEEVSFGNEVQILGKAESFSGVALQEGKVEWTITRRPFWLRAYMPNPYNQSYEQVAQGTADVNQKGQFQFTFIPEREQTDSNRPVCQSYEVKARLTDSKGETQETSYVFSVGDAGIVLSLQLNYWLEKEKAEAKVIAQTLNGEKVKAQGSYTLYKLTEKKEPKSGSITYETDSILAVGPFSTDQTLTDAFKNLASGRYRLQVNSMDQKGVKVKAEGDFILYSLQDRHMPVFISSWMPEGNYEALPGETIDVYFGTSESPAYIIYELFAANGTRIHRELVSMRNENRAFPVLYQESYGEGMTASFSFVKGGKLYSNSCSIIRKEPERKLTFHTETFRDHLLPGSQEYWKFRLVDADSSAVQAEVLASMYDASLDQILPFHWYFTPQRHVSLWRNYFQTGLSFQTQNRSQYAELSLQDVPAYSYDQMYQAWTEMLQQNLRFYAASSTRSLTGGLKLRGTMAKSAANVTEVLQITEDSAVLSEPEVSSTNTVMAEEAIAAPAPAQTETVSFRENFAETAFFYPVLQTDETGHVSFNFTVPESNTTWKLQLLAQTKDLKYGYLSKEAVTSKPIMVSPYLPRFLRNGDEAVISTQIINQMAEAIQGKAKLELFNPETEEILLQIEKPFSLTADETGTIQWNFQVKDWDKLGVVGCRIQAVSAAGSDGEQHLLPVLPNQTLITESIPFYLTDKKELAIKLPKQALTNPYRITFEVSSNPIWYAVQALSTLNEPKQEDILSWFSVYYSNTLSAYIAQAHPRIKQVIDRWKAAGENAETLLSNLEKNEELKTILLEETPWVMDAANETEQKQRLQLLFDTNRTAQVREEALQQLLKQQLPNGGWSWMKGMPASRHITLQILKGMAQLIQLNAVSYNQAEKEMQMKALRFLDQSIQEDYEQLLKIKGEPTAIPSDEQVEYLFVRSFYRDIPELGEAREAIRYYTRQAETNWKEYGLYSRAAIAWLMYQNGKKETTQDIVAWFRKTATDHAEKGMYWANNRNTFASNRSAIETHCLIMALFQQTDPNQEQTDRMKQWLLNQKRTQNWESVPATQNAVYALLLTGNSWIEETNVCHIRLNDTTWSTTDGETGTGYLKVNPTITQLTSVKSPVVHIQKSGKAPAWGSIYIQYFAPLDEVEKQKGVLNVEKKLFVETDESGKREIRPVTEEQPLKVGDKVIVRLTIRSDRDMEYVFLKDLRAGCFEPTQALSGSQYRDGIWYYRSSKDLSENIYIEHLPQGTFVLEYPVVVSRSGSYTGGISTIQCLYAPEFISHTEGNRLLVTE</sequence>
<feature type="signal peptide" evidence="2">
    <location>
        <begin position="1"/>
        <end position="25"/>
    </location>
</feature>
<dbReference type="SUPFAM" id="SSF48239">
    <property type="entry name" value="Terpenoid cyclases/Protein prenyltransferases"/>
    <property type="match status" value="1"/>
</dbReference>
<evidence type="ECO:0000256" key="1">
    <source>
        <dbReference type="ARBA" id="ARBA00010556"/>
    </source>
</evidence>
<dbReference type="Gene3D" id="1.50.10.20">
    <property type="match status" value="1"/>
</dbReference>
<dbReference type="InterPro" id="IPR002890">
    <property type="entry name" value="MG2"/>
</dbReference>
<dbReference type="InterPro" id="IPR051802">
    <property type="entry name" value="YfhM-like"/>
</dbReference>
<dbReference type="SMART" id="SM01360">
    <property type="entry name" value="A2M"/>
    <property type="match status" value="1"/>
</dbReference>
<name>A0ABT0C1P0_9BACT</name>
<dbReference type="EMBL" id="JAKZMM010000022">
    <property type="protein sequence ID" value="MCJ2380919.1"/>
    <property type="molecule type" value="Genomic_DNA"/>
</dbReference>
<dbReference type="InterPro" id="IPR001599">
    <property type="entry name" value="Macroglobln_a2"/>
</dbReference>
<feature type="domain" description="Alpha-2-macroglobulin" evidence="3">
    <location>
        <begin position="1133"/>
        <end position="1223"/>
    </location>
</feature>
<keyword evidence="5" id="KW-1185">Reference proteome</keyword>
<evidence type="ECO:0000256" key="2">
    <source>
        <dbReference type="SAM" id="SignalP"/>
    </source>
</evidence>
<dbReference type="Pfam" id="PF00207">
    <property type="entry name" value="A2M"/>
    <property type="match status" value="1"/>
</dbReference>
<comment type="caution">
    <text evidence="4">The sequence shown here is derived from an EMBL/GenBank/DDBJ whole genome shotgun (WGS) entry which is preliminary data.</text>
</comment>
<dbReference type="Pfam" id="PF01835">
    <property type="entry name" value="MG2"/>
    <property type="match status" value="1"/>
</dbReference>
<feature type="chain" id="PRO_5045719946" evidence="2">
    <location>
        <begin position="26"/>
        <end position="1890"/>
    </location>
</feature>
<dbReference type="PANTHER" id="PTHR40094:SF1">
    <property type="entry name" value="UBIQUITIN DOMAIN-CONTAINING PROTEIN"/>
    <property type="match status" value="1"/>
</dbReference>
<comment type="similarity">
    <text evidence="1">Belongs to the protease inhibitor I39 (alpha-2-macroglobulin) family. Bacterial alpha-2-macroglobulin subfamily.</text>
</comment>
<dbReference type="Pfam" id="PF17973">
    <property type="entry name" value="bMG10"/>
    <property type="match status" value="1"/>
</dbReference>
<proteinExistence type="inferred from homology"/>
<accession>A0ABT0C1P0</accession>
<evidence type="ECO:0000259" key="3">
    <source>
        <dbReference type="SMART" id="SM01360"/>
    </source>
</evidence>
<evidence type="ECO:0000313" key="5">
    <source>
        <dbReference type="Proteomes" id="UP001165444"/>
    </source>
</evidence>
<dbReference type="PANTHER" id="PTHR40094">
    <property type="entry name" value="ALPHA-2-MACROGLOBULIN HOMOLOG"/>
    <property type="match status" value="1"/>
</dbReference>
<organism evidence="4 5">
    <name type="scientific">Parabacteroides faecalis</name>
    <dbReference type="NCBI Taxonomy" id="2924040"/>
    <lineage>
        <taxon>Bacteria</taxon>
        <taxon>Pseudomonadati</taxon>
        <taxon>Bacteroidota</taxon>
        <taxon>Bacteroidia</taxon>
        <taxon>Bacteroidales</taxon>
        <taxon>Tannerellaceae</taxon>
        <taxon>Parabacteroides</taxon>
    </lineage>
</organism>